<name>A0ABT1BRH6_9BURK</name>
<keyword evidence="5" id="KW-1185">Reference proteome</keyword>
<dbReference type="InterPro" id="IPR041698">
    <property type="entry name" value="Methyltransf_25"/>
</dbReference>
<dbReference type="Gene3D" id="3.40.50.150">
    <property type="entry name" value="Vaccinia Virus protein VP39"/>
    <property type="match status" value="1"/>
</dbReference>
<dbReference type="EMBL" id="JAMXMC010000013">
    <property type="protein sequence ID" value="MCO5978835.1"/>
    <property type="molecule type" value="Genomic_DNA"/>
</dbReference>
<organism evidence="4 5">
    <name type="scientific">Ideonella oryzae</name>
    <dbReference type="NCBI Taxonomy" id="2937441"/>
    <lineage>
        <taxon>Bacteria</taxon>
        <taxon>Pseudomonadati</taxon>
        <taxon>Pseudomonadota</taxon>
        <taxon>Betaproteobacteria</taxon>
        <taxon>Burkholderiales</taxon>
        <taxon>Sphaerotilaceae</taxon>
        <taxon>Ideonella</taxon>
    </lineage>
</organism>
<accession>A0ABT1BRH6</accession>
<feature type="domain" description="Methyltransferase" evidence="3">
    <location>
        <begin position="56"/>
        <end position="151"/>
    </location>
</feature>
<evidence type="ECO:0000256" key="2">
    <source>
        <dbReference type="ARBA" id="ARBA00022679"/>
    </source>
</evidence>
<gene>
    <name evidence="4" type="ORF">M0L44_19225</name>
</gene>
<evidence type="ECO:0000259" key="3">
    <source>
        <dbReference type="Pfam" id="PF13649"/>
    </source>
</evidence>
<comment type="caution">
    <text evidence="4">The sequence shown here is derived from an EMBL/GenBank/DDBJ whole genome shotgun (WGS) entry which is preliminary data.</text>
</comment>
<dbReference type="GO" id="GO:0008168">
    <property type="term" value="F:methyltransferase activity"/>
    <property type="evidence" value="ECO:0007669"/>
    <property type="project" value="UniProtKB-KW"/>
</dbReference>
<dbReference type="InterPro" id="IPR029063">
    <property type="entry name" value="SAM-dependent_MTases_sf"/>
</dbReference>
<sequence length="223" mass="23979">MAPVTASPSPPGAPDLARAQALYRQRAAFYDAELAPFEPLRREAVALLGLQPGQQVLDLGCGTGLSLPLLAEQVGPTGRVWGLEPCSEMASLARQRCAGAGGAPVQICQADALHADWPGDLQADAALFQFAHDLLQQPEALAAVMDHLRPGATVVSCGLEWAPTWAWAANAWVFSAALYSMTTLDRLHQPWQHLARWLPDLQVHSTWMGCIYFAIGHKPDRGG</sequence>
<dbReference type="GO" id="GO:0032259">
    <property type="term" value="P:methylation"/>
    <property type="evidence" value="ECO:0007669"/>
    <property type="project" value="UniProtKB-KW"/>
</dbReference>
<evidence type="ECO:0000313" key="5">
    <source>
        <dbReference type="Proteomes" id="UP001204851"/>
    </source>
</evidence>
<dbReference type="Proteomes" id="UP001204851">
    <property type="component" value="Unassembled WGS sequence"/>
</dbReference>
<keyword evidence="1 4" id="KW-0489">Methyltransferase</keyword>
<proteinExistence type="predicted"/>
<protein>
    <submittedName>
        <fullName evidence="4">Methyltransferase domain-containing protein</fullName>
    </submittedName>
</protein>
<dbReference type="PANTHER" id="PTHR43861:SF1">
    <property type="entry name" value="TRANS-ACONITATE 2-METHYLTRANSFERASE"/>
    <property type="match status" value="1"/>
</dbReference>
<evidence type="ECO:0000313" key="4">
    <source>
        <dbReference type="EMBL" id="MCO5978835.1"/>
    </source>
</evidence>
<dbReference type="Pfam" id="PF13649">
    <property type="entry name" value="Methyltransf_25"/>
    <property type="match status" value="1"/>
</dbReference>
<evidence type="ECO:0000256" key="1">
    <source>
        <dbReference type="ARBA" id="ARBA00022603"/>
    </source>
</evidence>
<dbReference type="CDD" id="cd02440">
    <property type="entry name" value="AdoMet_MTases"/>
    <property type="match status" value="1"/>
</dbReference>
<dbReference type="RefSeq" id="WP_252771756.1">
    <property type="nucleotide sequence ID" value="NZ_JAMXMC010000013.1"/>
</dbReference>
<dbReference type="PANTHER" id="PTHR43861">
    <property type="entry name" value="TRANS-ACONITATE 2-METHYLTRANSFERASE-RELATED"/>
    <property type="match status" value="1"/>
</dbReference>
<keyword evidence="2" id="KW-0808">Transferase</keyword>
<reference evidence="4 5" key="1">
    <citation type="submission" date="2022-06" db="EMBL/GenBank/DDBJ databases">
        <title>Ideonella sp. NS12-5 Genome sequencing and assembly.</title>
        <authorList>
            <person name="Jung Y."/>
        </authorList>
    </citation>
    <scope>NUCLEOTIDE SEQUENCE [LARGE SCALE GENOMIC DNA]</scope>
    <source>
        <strain evidence="4 5">NS12-5</strain>
    </source>
</reference>
<dbReference type="SUPFAM" id="SSF53335">
    <property type="entry name" value="S-adenosyl-L-methionine-dependent methyltransferases"/>
    <property type="match status" value="1"/>
</dbReference>